<dbReference type="InterPro" id="IPR036599">
    <property type="entry name" value="DNA_ligase_N_sf"/>
</dbReference>
<evidence type="ECO:0000256" key="7">
    <source>
        <dbReference type="ARBA" id="ARBA00022763"/>
    </source>
</evidence>
<evidence type="ECO:0000256" key="16">
    <source>
        <dbReference type="RuleBase" id="RU004196"/>
    </source>
</evidence>
<dbReference type="PROSITE" id="PS00333">
    <property type="entry name" value="DNA_LIGASE_A2"/>
    <property type="match status" value="1"/>
</dbReference>
<dbReference type="FunFam" id="1.10.3260.10:FF:000001">
    <property type="entry name" value="DNA ligase"/>
    <property type="match status" value="1"/>
</dbReference>
<feature type="region of interest" description="Disordered" evidence="17">
    <location>
        <begin position="19"/>
        <end position="127"/>
    </location>
</feature>
<dbReference type="FunFam" id="2.40.50.140:FF:000062">
    <property type="entry name" value="DNA ligase"/>
    <property type="match status" value="1"/>
</dbReference>
<comment type="function">
    <text evidence="14">DNA ligase that seals nicks in double-stranded DNA during DNA replication, DNA recombination and DNA repair.</text>
</comment>
<dbReference type="SUPFAM" id="SSF56091">
    <property type="entry name" value="DNA ligase/mRNA capping enzyme, catalytic domain"/>
    <property type="match status" value="1"/>
</dbReference>
<gene>
    <name evidence="19" type="ORF">APZ42_028882</name>
</gene>
<proteinExistence type="inferred from homology"/>
<evidence type="ECO:0000256" key="5">
    <source>
        <dbReference type="ARBA" id="ARBA00022705"/>
    </source>
</evidence>
<comment type="similarity">
    <text evidence="2 16">Belongs to the ATP-dependent DNA ligase family.</text>
</comment>
<dbReference type="Proteomes" id="UP000076858">
    <property type="component" value="Unassembled WGS sequence"/>
</dbReference>
<evidence type="ECO:0000259" key="18">
    <source>
        <dbReference type="PROSITE" id="PS50160"/>
    </source>
</evidence>
<dbReference type="OrthoDB" id="206088at2759"/>
<comment type="catalytic activity">
    <reaction evidence="13 15">
        <text>ATP + (deoxyribonucleotide)n-3'-hydroxyl + 5'-phospho-(deoxyribonucleotide)m = (deoxyribonucleotide)n+m + AMP + diphosphate.</text>
        <dbReference type="EC" id="6.5.1.1"/>
    </reaction>
</comment>
<dbReference type="CDD" id="cd07969">
    <property type="entry name" value="OBF_DNA_ligase_I"/>
    <property type="match status" value="1"/>
</dbReference>
<dbReference type="EC" id="6.5.1.1" evidence="15"/>
<dbReference type="InterPro" id="IPR050191">
    <property type="entry name" value="ATP-dep_DNA_ligase"/>
</dbReference>
<evidence type="ECO:0000256" key="17">
    <source>
        <dbReference type="SAM" id="MobiDB-lite"/>
    </source>
</evidence>
<evidence type="ECO:0000256" key="12">
    <source>
        <dbReference type="ARBA" id="ARBA00023306"/>
    </source>
</evidence>
<evidence type="ECO:0000313" key="20">
    <source>
        <dbReference type="Proteomes" id="UP000076858"/>
    </source>
</evidence>
<dbReference type="GO" id="GO:0006310">
    <property type="term" value="P:DNA recombination"/>
    <property type="evidence" value="ECO:0007669"/>
    <property type="project" value="UniProtKB-KW"/>
</dbReference>
<dbReference type="GO" id="GO:0003910">
    <property type="term" value="F:DNA ligase (ATP) activity"/>
    <property type="evidence" value="ECO:0007669"/>
    <property type="project" value="UniProtKB-EC"/>
</dbReference>
<dbReference type="Gene3D" id="3.30.470.30">
    <property type="entry name" value="DNA ligase/mRNA capping enzyme"/>
    <property type="match status" value="1"/>
</dbReference>
<dbReference type="SUPFAM" id="SSF117018">
    <property type="entry name" value="ATP-dependent DNA ligase DNA-binding domain"/>
    <property type="match status" value="1"/>
</dbReference>
<dbReference type="PANTHER" id="PTHR45674:SF4">
    <property type="entry name" value="DNA LIGASE 1"/>
    <property type="match status" value="1"/>
</dbReference>
<dbReference type="SUPFAM" id="SSF50249">
    <property type="entry name" value="Nucleic acid-binding proteins"/>
    <property type="match status" value="1"/>
</dbReference>
<dbReference type="InterPro" id="IPR016059">
    <property type="entry name" value="DNA_ligase_ATP-dep_CS"/>
</dbReference>
<dbReference type="AlphaFoldDB" id="A0A162D5U1"/>
<dbReference type="STRING" id="35525.A0A162D5U1"/>
<keyword evidence="3 15" id="KW-0436">Ligase</keyword>
<dbReference type="InterPro" id="IPR000977">
    <property type="entry name" value="DNA_ligase_ATP-dep"/>
</dbReference>
<keyword evidence="10 15" id="KW-0234">DNA repair</keyword>
<accession>A0A162D5U1</accession>
<dbReference type="GO" id="GO:0051301">
    <property type="term" value="P:cell division"/>
    <property type="evidence" value="ECO:0007669"/>
    <property type="project" value="UniProtKB-KW"/>
</dbReference>
<keyword evidence="5" id="KW-0235">DNA replication</keyword>
<dbReference type="Gene3D" id="1.10.3260.10">
    <property type="entry name" value="DNA ligase, ATP-dependent, N-terminal domain"/>
    <property type="match status" value="1"/>
</dbReference>
<comment type="subcellular location">
    <subcellularLocation>
        <location evidence="1">Nucleus</location>
    </subcellularLocation>
</comment>
<dbReference type="PANTHER" id="PTHR45674">
    <property type="entry name" value="DNA LIGASE 1/3 FAMILY MEMBER"/>
    <property type="match status" value="1"/>
</dbReference>
<dbReference type="GO" id="GO:0005739">
    <property type="term" value="C:mitochondrion"/>
    <property type="evidence" value="ECO:0007669"/>
    <property type="project" value="TreeGrafter"/>
</dbReference>
<keyword evidence="20" id="KW-1185">Reference proteome</keyword>
<keyword evidence="7 15" id="KW-0227">DNA damage</keyword>
<dbReference type="Pfam" id="PF01068">
    <property type="entry name" value="DNA_ligase_A_M"/>
    <property type="match status" value="1"/>
</dbReference>
<dbReference type="GO" id="GO:0003677">
    <property type="term" value="F:DNA binding"/>
    <property type="evidence" value="ECO:0007669"/>
    <property type="project" value="InterPro"/>
</dbReference>
<keyword evidence="9 15" id="KW-0233">DNA recombination</keyword>
<dbReference type="InterPro" id="IPR012308">
    <property type="entry name" value="DNA_ligase_ATP-dep_N"/>
</dbReference>
<feature type="compositionally biased region" description="Basic and acidic residues" evidence="17">
    <location>
        <begin position="25"/>
        <end position="38"/>
    </location>
</feature>
<dbReference type="NCBIfam" id="TIGR00574">
    <property type="entry name" value="dnl1"/>
    <property type="match status" value="1"/>
</dbReference>
<feature type="domain" description="ATP-dependent DNA ligase family profile" evidence="18">
    <location>
        <begin position="548"/>
        <end position="684"/>
    </location>
</feature>
<dbReference type="PROSITE" id="PS50160">
    <property type="entry name" value="DNA_LIGASE_A3"/>
    <property type="match status" value="1"/>
</dbReference>
<evidence type="ECO:0000256" key="3">
    <source>
        <dbReference type="ARBA" id="ARBA00022598"/>
    </source>
</evidence>
<dbReference type="GO" id="GO:0005634">
    <property type="term" value="C:nucleus"/>
    <property type="evidence" value="ECO:0007669"/>
    <property type="project" value="UniProtKB-SubCell"/>
</dbReference>
<dbReference type="EMBL" id="LRGB01002485">
    <property type="protein sequence ID" value="KZS07344.1"/>
    <property type="molecule type" value="Genomic_DNA"/>
</dbReference>
<dbReference type="CDD" id="cd07900">
    <property type="entry name" value="Adenylation_DNA_ligase_I_Euk"/>
    <property type="match status" value="1"/>
</dbReference>
<evidence type="ECO:0000256" key="13">
    <source>
        <dbReference type="ARBA" id="ARBA00034003"/>
    </source>
</evidence>
<evidence type="ECO:0000256" key="6">
    <source>
        <dbReference type="ARBA" id="ARBA00022741"/>
    </source>
</evidence>
<dbReference type="Gene3D" id="2.40.50.140">
    <property type="entry name" value="Nucleic acid-binding proteins"/>
    <property type="match status" value="1"/>
</dbReference>
<evidence type="ECO:0000256" key="11">
    <source>
        <dbReference type="ARBA" id="ARBA00023242"/>
    </source>
</evidence>
<dbReference type="InterPro" id="IPR012340">
    <property type="entry name" value="NA-bd_OB-fold"/>
</dbReference>
<evidence type="ECO:0000256" key="14">
    <source>
        <dbReference type="ARBA" id="ARBA00054532"/>
    </source>
</evidence>
<sequence>MEQQGQRLITSFFSKPRLTSSAEVVKGKEKSEEVRCTDEASVLPGIKSSASDSPAKTANKKVKALESDDEAPVSRKNKRRKCAVSSSDESEPEIRTIRKKMTPKLKSPNQLSGSTNDNSTTSFKKKEDSKLNKKSVLLVGTEDTSDSKDEIKLGNHEYYTPGKNSYHPLKDSTWKMGENVPYMALAKTLELIEETSSRLKMIEILANYFRSVFLLSPNDLLCSVYLCLNQLAPAYIGLELGVGEGIIIKAIAQATGRTADKVKADVSAKGDVGLVAEASKSTQRTLSMFRPAILTVNSVFTKLTEVAVMTGNSSQTKKVDKIHGLLVAAKQLEARFIARSLAGKLRIGLAEQSLLQALAFAASATPPNQPSPPTQLNCFQGLSTEAIKAKVETAAVILKTAYWQFNQCPSYDRIIPVLLREGIAALPLHCTLTPGVPLKPMLACPTRGVGEVLQKFESTKFTCEWKYDGERAQIHLLENGEVRIYSRNQENNTSKYPDIISRFQSWIAPSASVRSAIIDSEAVAWDTEKKTILPFQILSTRKRKDAVEADIKVQVCVFAFDLLFINGESLVEMPLIERRQKLWNSFHRVGGQFDFATSRDPQSIEEIEEFLDESLKGNCEGLMVKGLVKDATYEIAKRSKNWLKLKKDYLEGVGDTIDAVVIGGYLGRGKRTGLYGGFLLACYDENNEDYQSLCKIGTGFSDEDFQTHSDFLKNHIIQKPKPYYRFDQTLSPDHWFEPVQVWEIKCADLSISPVHRAAVGIIDPVKGISLRFPRFIRIRPDKNPENATSAEQIADLYKSQDQIKNRKIEEEEEGFY</sequence>
<dbReference type="GO" id="GO:0006281">
    <property type="term" value="P:DNA repair"/>
    <property type="evidence" value="ECO:0007669"/>
    <property type="project" value="UniProtKB-KW"/>
</dbReference>
<name>A0A162D5U1_9CRUS</name>
<evidence type="ECO:0000256" key="8">
    <source>
        <dbReference type="ARBA" id="ARBA00022840"/>
    </source>
</evidence>
<comment type="caution">
    <text evidence="19">The sequence shown here is derived from an EMBL/GenBank/DDBJ whole genome shotgun (WGS) entry which is preliminary data.</text>
</comment>
<evidence type="ECO:0000256" key="15">
    <source>
        <dbReference type="RuleBase" id="RU000617"/>
    </source>
</evidence>
<dbReference type="GO" id="GO:1903461">
    <property type="term" value="P:Okazaki fragment processing involved in mitotic DNA replication"/>
    <property type="evidence" value="ECO:0007669"/>
    <property type="project" value="TreeGrafter"/>
</dbReference>
<keyword evidence="8 15" id="KW-0067">ATP-binding</keyword>
<feature type="compositionally biased region" description="Polar residues" evidence="17">
    <location>
        <begin position="107"/>
        <end position="121"/>
    </location>
</feature>
<evidence type="ECO:0000256" key="9">
    <source>
        <dbReference type="ARBA" id="ARBA00023172"/>
    </source>
</evidence>
<dbReference type="Gene3D" id="3.30.1490.70">
    <property type="match status" value="1"/>
</dbReference>
<keyword evidence="4" id="KW-0132">Cell division</keyword>
<dbReference type="GO" id="GO:0071897">
    <property type="term" value="P:DNA biosynthetic process"/>
    <property type="evidence" value="ECO:0007669"/>
    <property type="project" value="InterPro"/>
</dbReference>
<dbReference type="PROSITE" id="PS00697">
    <property type="entry name" value="DNA_LIGASE_A1"/>
    <property type="match status" value="1"/>
</dbReference>
<evidence type="ECO:0000256" key="10">
    <source>
        <dbReference type="ARBA" id="ARBA00023204"/>
    </source>
</evidence>
<organism evidence="19 20">
    <name type="scientific">Daphnia magna</name>
    <dbReference type="NCBI Taxonomy" id="35525"/>
    <lineage>
        <taxon>Eukaryota</taxon>
        <taxon>Metazoa</taxon>
        <taxon>Ecdysozoa</taxon>
        <taxon>Arthropoda</taxon>
        <taxon>Crustacea</taxon>
        <taxon>Branchiopoda</taxon>
        <taxon>Diplostraca</taxon>
        <taxon>Cladocera</taxon>
        <taxon>Anomopoda</taxon>
        <taxon>Daphniidae</taxon>
        <taxon>Daphnia</taxon>
    </lineage>
</organism>
<evidence type="ECO:0000313" key="19">
    <source>
        <dbReference type="EMBL" id="KZS07344.1"/>
    </source>
</evidence>
<dbReference type="Pfam" id="PF04679">
    <property type="entry name" value="DNA_ligase_A_C"/>
    <property type="match status" value="1"/>
</dbReference>
<dbReference type="InterPro" id="IPR012310">
    <property type="entry name" value="DNA_ligase_ATP-dep_cent"/>
</dbReference>
<dbReference type="FunFam" id="3.30.470.30:FF:000002">
    <property type="entry name" value="DNA ligase"/>
    <property type="match status" value="1"/>
</dbReference>
<keyword evidence="11" id="KW-0539">Nucleus</keyword>
<dbReference type="Pfam" id="PF04675">
    <property type="entry name" value="DNA_ligase_A_N"/>
    <property type="match status" value="1"/>
</dbReference>
<dbReference type="GO" id="GO:0005524">
    <property type="term" value="F:ATP binding"/>
    <property type="evidence" value="ECO:0007669"/>
    <property type="project" value="UniProtKB-KW"/>
</dbReference>
<keyword evidence="6 15" id="KW-0547">Nucleotide-binding</keyword>
<keyword evidence="12" id="KW-0131">Cell cycle</keyword>
<dbReference type="InterPro" id="IPR012309">
    <property type="entry name" value="DNA_ligase_ATP-dep_C"/>
</dbReference>
<evidence type="ECO:0000256" key="2">
    <source>
        <dbReference type="ARBA" id="ARBA00007572"/>
    </source>
</evidence>
<protein>
    <recommendedName>
        <fullName evidence="15">DNA ligase</fullName>
        <ecNumber evidence="15">6.5.1.1</ecNumber>
    </recommendedName>
</protein>
<reference evidence="19 20" key="1">
    <citation type="submission" date="2016-03" db="EMBL/GenBank/DDBJ databases">
        <title>EvidentialGene: Evidence-directed Construction of Genes on Genomes.</title>
        <authorList>
            <person name="Gilbert D.G."/>
            <person name="Choi J.-H."/>
            <person name="Mockaitis K."/>
            <person name="Colbourne J."/>
            <person name="Pfrender M."/>
        </authorList>
    </citation>
    <scope>NUCLEOTIDE SEQUENCE [LARGE SCALE GENOMIC DNA]</scope>
    <source>
        <strain evidence="19 20">Xinb3</strain>
        <tissue evidence="19">Complete organism</tissue>
    </source>
</reference>
<evidence type="ECO:0000256" key="1">
    <source>
        <dbReference type="ARBA" id="ARBA00004123"/>
    </source>
</evidence>
<evidence type="ECO:0000256" key="4">
    <source>
        <dbReference type="ARBA" id="ARBA00022618"/>
    </source>
</evidence>